<reference evidence="4" key="2">
    <citation type="journal article" date="2021" name="PeerJ">
        <title>Extensive microbial diversity within the chicken gut microbiome revealed by metagenomics and culture.</title>
        <authorList>
            <person name="Gilroy R."/>
            <person name="Ravi A."/>
            <person name="Getino M."/>
            <person name="Pursley I."/>
            <person name="Horton D.L."/>
            <person name="Alikhan N.F."/>
            <person name="Baker D."/>
            <person name="Gharbi K."/>
            <person name="Hall N."/>
            <person name="Watson M."/>
            <person name="Adriaenssens E.M."/>
            <person name="Foster-Nyarko E."/>
            <person name="Jarju S."/>
            <person name="Secka A."/>
            <person name="Antonio M."/>
            <person name="Oren A."/>
            <person name="Chaudhuri R.R."/>
            <person name="La Ragione R."/>
            <person name="Hildebrand F."/>
            <person name="Pallen M.J."/>
        </authorList>
    </citation>
    <scope>NUCLEOTIDE SEQUENCE</scope>
    <source>
        <strain evidence="4">ChiHjej9B8-7071</strain>
    </source>
</reference>
<keyword evidence="1 2" id="KW-0238">DNA-binding</keyword>
<proteinExistence type="predicted"/>
<dbReference type="PANTHER" id="PTHR43479">
    <property type="entry name" value="ACREF/ENVCD OPERON REPRESSOR-RELATED"/>
    <property type="match status" value="1"/>
</dbReference>
<dbReference type="GO" id="GO:0003677">
    <property type="term" value="F:DNA binding"/>
    <property type="evidence" value="ECO:0007669"/>
    <property type="project" value="UniProtKB-UniRule"/>
</dbReference>
<evidence type="ECO:0000313" key="5">
    <source>
        <dbReference type="Proteomes" id="UP000824258"/>
    </source>
</evidence>
<evidence type="ECO:0000256" key="1">
    <source>
        <dbReference type="ARBA" id="ARBA00023125"/>
    </source>
</evidence>
<dbReference type="PROSITE" id="PS50977">
    <property type="entry name" value="HTH_TETR_2"/>
    <property type="match status" value="1"/>
</dbReference>
<evidence type="ECO:0000256" key="2">
    <source>
        <dbReference type="PROSITE-ProRule" id="PRU00335"/>
    </source>
</evidence>
<name>A0A9D1A8L5_9FIRM</name>
<dbReference type="InterPro" id="IPR050624">
    <property type="entry name" value="HTH-type_Tx_Regulator"/>
</dbReference>
<reference evidence="4" key="1">
    <citation type="submission" date="2020-10" db="EMBL/GenBank/DDBJ databases">
        <authorList>
            <person name="Gilroy R."/>
        </authorList>
    </citation>
    <scope>NUCLEOTIDE SEQUENCE</scope>
    <source>
        <strain evidence="4">ChiHjej9B8-7071</strain>
    </source>
</reference>
<dbReference type="InterPro" id="IPR009057">
    <property type="entry name" value="Homeodomain-like_sf"/>
</dbReference>
<dbReference type="Proteomes" id="UP000824258">
    <property type="component" value="Unassembled WGS sequence"/>
</dbReference>
<feature type="DNA-binding region" description="H-T-H motif" evidence="2">
    <location>
        <begin position="38"/>
        <end position="57"/>
    </location>
</feature>
<protein>
    <submittedName>
        <fullName evidence="4">TetR family transcriptional regulator</fullName>
    </submittedName>
</protein>
<feature type="domain" description="HTH tetR-type" evidence="3">
    <location>
        <begin position="15"/>
        <end position="75"/>
    </location>
</feature>
<dbReference type="Gene3D" id="1.10.357.10">
    <property type="entry name" value="Tetracycline Repressor, domain 2"/>
    <property type="match status" value="1"/>
</dbReference>
<dbReference type="SUPFAM" id="SSF46689">
    <property type="entry name" value="Homeodomain-like"/>
    <property type="match status" value="1"/>
</dbReference>
<organism evidence="4 5">
    <name type="scientific">Candidatus Avoscillospira stercoripullorum</name>
    <dbReference type="NCBI Taxonomy" id="2840709"/>
    <lineage>
        <taxon>Bacteria</taxon>
        <taxon>Bacillati</taxon>
        <taxon>Bacillota</taxon>
        <taxon>Clostridia</taxon>
        <taxon>Eubacteriales</taxon>
        <taxon>Oscillospiraceae</taxon>
        <taxon>Oscillospiraceae incertae sedis</taxon>
        <taxon>Candidatus Avoscillospira</taxon>
    </lineage>
</organism>
<comment type="caution">
    <text evidence="4">The sequence shown here is derived from an EMBL/GenBank/DDBJ whole genome shotgun (WGS) entry which is preliminary data.</text>
</comment>
<evidence type="ECO:0000313" key="4">
    <source>
        <dbReference type="EMBL" id="HIR09949.1"/>
    </source>
</evidence>
<accession>A0A9D1A8L5</accession>
<dbReference type="InterPro" id="IPR001647">
    <property type="entry name" value="HTH_TetR"/>
</dbReference>
<dbReference type="PANTHER" id="PTHR43479:SF11">
    <property type="entry name" value="ACREF_ENVCD OPERON REPRESSOR-RELATED"/>
    <property type="match status" value="1"/>
</dbReference>
<dbReference type="EMBL" id="DVGD01000195">
    <property type="protein sequence ID" value="HIR09949.1"/>
    <property type="molecule type" value="Genomic_DNA"/>
</dbReference>
<evidence type="ECO:0000259" key="3">
    <source>
        <dbReference type="PROSITE" id="PS50977"/>
    </source>
</evidence>
<dbReference type="Pfam" id="PF00440">
    <property type="entry name" value="TetR_N"/>
    <property type="match status" value="1"/>
</dbReference>
<sequence length="203" mass="23641">MGKSEKDGKMDRRTRYTRQLIRDTLLELMQEKGFQRVTVTELCKRAELNRGTFYLHYLDLNDVLDDILTELMSQTTSAMDHVLCPNRQCATYPFCDKIRQNDRYQILFLDDSITEHLMCKLSDVGKEAYVTYLMSHSLLTFQEAEAIFTFQMHGCLAINRLMLRNHCADWKAVQQTIDGLIRAGLTHYLLPDRMEALEGGMNE</sequence>
<gene>
    <name evidence="4" type="ORF">IAA70_06065</name>
</gene>
<dbReference type="AlphaFoldDB" id="A0A9D1A8L5"/>